<dbReference type="PANTHER" id="PTHR16821">
    <property type="entry name" value="FRATAXIN"/>
    <property type="match status" value="1"/>
</dbReference>
<dbReference type="EC" id="1.16.3.1" evidence="3"/>
<evidence type="ECO:0000256" key="4">
    <source>
        <dbReference type="ARBA" id="ARBA00022434"/>
    </source>
</evidence>
<keyword evidence="10" id="KW-0406">Ion transport</keyword>
<evidence type="ECO:0000256" key="11">
    <source>
        <dbReference type="ARBA" id="ARBA00023128"/>
    </source>
</evidence>
<gene>
    <name evidence="13" type="ORF">QBZ16_001146</name>
</gene>
<dbReference type="GO" id="GO:0034986">
    <property type="term" value="F:iron chaperone activity"/>
    <property type="evidence" value="ECO:0007669"/>
    <property type="project" value="TreeGrafter"/>
</dbReference>
<evidence type="ECO:0000256" key="8">
    <source>
        <dbReference type="ARBA" id="ARBA00023002"/>
    </source>
</evidence>
<proteinExistence type="inferred from homology"/>
<reference evidence="13" key="1">
    <citation type="submission" date="2021-01" db="EMBL/GenBank/DDBJ databases">
        <authorList>
            <person name="Eckstrom K.M.E."/>
        </authorList>
    </citation>
    <scope>NUCLEOTIDE SEQUENCE</scope>
    <source>
        <strain evidence="13">UVCC 0001</strain>
    </source>
</reference>
<dbReference type="GO" id="GO:0006826">
    <property type="term" value="P:iron ion transport"/>
    <property type="evidence" value="ECO:0007669"/>
    <property type="project" value="UniProtKB-KW"/>
</dbReference>
<keyword evidence="6" id="KW-0410">Iron transport</keyword>
<dbReference type="AlphaFoldDB" id="A0AAD9MG75"/>
<dbReference type="Gene3D" id="3.30.920.10">
    <property type="entry name" value="Frataxin/CyaY"/>
    <property type="match status" value="1"/>
</dbReference>
<dbReference type="PROSITE" id="PS50810">
    <property type="entry name" value="FRATAXIN_2"/>
    <property type="match status" value="1"/>
</dbReference>
<name>A0AAD9MG75_PROWI</name>
<dbReference type="InterPro" id="IPR017789">
    <property type="entry name" value="Frataxin"/>
</dbReference>
<keyword evidence="7" id="KW-0809">Transit peptide</keyword>
<comment type="subcellular location">
    <subcellularLocation>
        <location evidence="1">Mitochondrion</location>
    </subcellularLocation>
</comment>
<dbReference type="GO" id="GO:0051537">
    <property type="term" value="F:2 iron, 2 sulfur cluster binding"/>
    <property type="evidence" value="ECO:0007669"/>
    <property type="project" value="TreeGrafter"/>
</dbReference>
<dbReference type="Proteomes" id="UP001255856">
    <property type="component" value="Unassembled WGS sequence"/>
</dbReference>
<dbReference type="Pfam" id="PF01491">
    <property type="entry name" value="Frataxin_Cyay"/>
    <property type="match status" value="1"/>
</dbReference>
<dbReference type="NCBIfam" id="TIGR03422">
    <property type="entry name" value="mito_frataxin"/>
    <property type="match status" value="1"/>
</dbReference>
<evidence type="ECO:0000256" key="6">
    <source>
        <dbReference type="ARBA" id="ARBA00022496"/>
    </source>
</evidence>
<dbReference type="SUPFAM" id="SSF55387">
    <property type="entry name" value="Frataxin/Nqo15-like"/>
    <property type="match status" value="1"/>
</dbReference>
<keyword evidence="9" id="KW-0408">Iron</keyword>
<dbReference type="GO" id="GO:0006879">
    <property type="term" value="P:intracellular iron ion homeostasis"/>
    <property type="evidence" value="ECO:0007669"/>
    <property type="project" value="UniProtKB-KW"/>
</dbReference>
<sequence>MMKSYDTHVEDKEFHKEADKILEALQDQLDVYLEDNGIEGEVEYSQGVLTLDLGSRGTYVLNKQAPNHQIWSSSPVRRGGSGHSYGPVRYDFREGRWIYLRDAHVLVSRLSQELSNLTGVPCDLHAGDES</sequence>
<comment type="similarity">
    <text evidence="2">Belongs to the frataxin family.</text>
</comment>
<dbReference type="GO" id="GO:0008198">
    <property type="term" value="F:ferrous iron binding"/>
    <property type="evidence" value="ECO:0007669"/>
    <property type="project" value="TreeGrafter"/>
</dbReference>
<keyword evidence="4" id="KW-0409">Iron storage</keyword>
<evidence type="ECO:0000256" key="12">
    <source>
        <dbReference type="ARBA" id="ARBA00047990"/>
    </source>
</evidence>
<evidence type="ECO:0000256" key="1">
    <source>
        <dbReference type="ARBA" id="ARBA00004173"/>
    </source>
</evidence>
<keyword evidence="5" id="KW-0813">Transport</keyword>
<evidence type="ECO:0000256" key="7">
    <source>
        <dbReference type="ARBA" id="ARBA00022946"/>
    </source>
</evidence>
<evidence type="ECO:0000256" key="3">
    <source>
        <dbReference type="ARBA" id="ARBA00013107"/>
    </source>
</evidence>
<dbReference type="GO" id="GO:0016226">
    <property type="term" value="P:iron-sulfur cluster assembly"/>
    <property type="evidence" value="ECO:0007669"/>
    <property type="project" value="InterPro"/>
</dbReference>
<keyword evidence="11" id="KW-0496">Mitochondrion</keyword>
<dbReference type="NCBIfam" id="TIGR03421">
    <property type="entry name" value="FeS_CyaY"/>
    <property type="match status" value="1"/>
</dbReference>
<evidence type="ECO:0000256" key="9">
    <source>
        <dbReference type="ARBA" id="ARBA00023004"/>
    </source>
</evidence>
<dbReference type="GO" id="GO:0004322">
    <property type="term" value="F:ferroxidase activity"/>
    <property type="evidence" value="ECO:0007669"/>
    <property type="project" value="UniProtKB-EC"/>
</dbReference>
<evidence type="ECO:0000256" key="10">
    <source>
        <dbReference type="ARBA" id="ARBA00023065"/>
    </source>
</evidence>
<dbReference type="SMART" id="SM01219">
    <property type="entry name" value="Frataxin_Cyay"/>
    <property type="match status" value="1"/>
</dbReference>
<keyword evidence="8" id="KW-0560">Oxidoreductase</keyword>
<organism evidence="13 14">
    <name type="scientific">Prototheca wickerhamii</name>
    <dbReference type="NCBI Taxonomy" id="3111"/>
    <lineage>
        <taxon>Eukaryota</taxon>
        <taxon>Viridiplantae</taxon>
        <taxon>Chlorophyta</taxon>
        <taxon>core chlorophytes</taxon>
        <taxon>Trebouxiophyceae</taxon>
        <taxon>Chlorellales</taxon>
        <taxon>Chlorellaceae</taxon>
        <taxon>Prototheca</taxon>
    </lineage>
</organism>
<accession>A0AAD9MG75</accession>
<evidence type="ECO:0000256" key="5">
    <source>
        <dbReference type="ARBA" id="ARBA00022448"/>
    </source>
</evidence>
<keyword evidence="14" id="KW-1185">Reference proteome</keyword>
<comment type="catalytic activity">
    <reaction evidence="12">
        <text>4 Fe(2+) + O2 + 4 H(+) = 4 Fe(3+) + 2 H2O</text>
        <dbReference type="Rhea" id="RHEA:11148"/>
        <dbReference type="ChEBI" id="CHEBI:15377"/>
        <dbReference type="ChEBI" id="CHEBI:15378"/>
        <dbReference type="ChEBI" id="CHEBI:15379"/>
        <dbReference type="ChEBI" id="CHEBI:29033"/>
        <dbReference type="ChEBI" id="CHEBI:29034"/>
        <dbReference type="EC" id="1.16.3.1"/>
    </reaction>
</comment>
<evidence type="ECO:0000313" key="13">
    <source>
        <dbReference type="EMBL" id="KAK2076214.1"/>
    </source>
</evidence>
<evidence type="ECO:0000256" key="2">
    <source>
        <dbReference type="ARBA" id="ARBA00008183"/>
    </source>
</evidence>
<dbReference type="PROSITE" id="PS01344">
    <property type="entry name" value="FRATAXIN_1"/>
    <property type="match status" value="1"/>
</dbReference>
<dbReference type="GO" id="GO:0008199">
    <property type="term" value="F:ferric iron binding"/>
    <property type="evidence" value="ECO:0007669"/>
    <property type="project" value="InterPro"/>
</dbReference>
<dbReference type="InterPro" id="IPR020895">
    <property type="entry name" value="Frataxin_CS"/>
</dbReference>
<protein>
    <recommendedName>
        <fullName evidence="3">ferroxidase</fullName>
        <ecNumber evidence="3">1.16.3.1</ecNumber>
    </recommendedName>
</protein>
<evidence type="ECO:0000313" key="14">
    <source>
        <dbReference type="Proteomes" id="UP001255856"/>
    </source>
</evidence>
<dbReference type="PANTHER" id="PTHR16821:SF2">
    <property type="entry name" value="FRATAXIN, MITOCHONDRIAL"/>
    <property type="match status" value="1"/>
</dbReference>
<comment type="caution">
    <text evidence="13">The sequence shown here is derived from an EMBL/GenBank/DDBJ whole genome shotgun (WGS) entry which is preliminary data.</text>
</comment>
<dbReference type="EMBL" id="JASFZW010000011">
    <property type="protein sequence ID" value="KAK2076214.1"/>
    <property type="molecule type" value="Genomic_DNA"/>
</dbReference>
<dbReference type="GO" id="GO:0005739">
    <property type="term" value="C:mitochondrion"/>
    <property type="evidence" value="ECO:0007669"/>
    <property type="project" value="UniProtKB-SubCell"/>
</dbReference>
<dbReference type="InterPro" id="IPR036524">
    <property type="entry name" value="Frataxin/CyaY_sf"/>
</dbReference>
<dbReference type="InterPro" id="IPR002908">
    <property type="entry name" value="Frataxin/CyaY"/>
</dbReference>